<evidence type="ECO:0000313" key="2">
    <source>
        <dbReference type="Proteomes" id="UP000004810"/>
    </source>
</evidence>
<gene>
    <name evidence="1" type="ORF">WUBG_13885</name>
</gene>
<sequence length="77" mass="9014">MIFILFYQIDLSNYRVNDCILSANGVALETADYAEAVKIMKESQQLNMIVKRRVPVPLIEYEQRTLKFTLSKSRKKE</sequence>
<evidence type="ECO:0000313" key="1">
    <source>
        <dbReference type="EMBL" id="EJW75207.1"/>
    </source>
</evidence>
<comment type="caution">
    <text evidence="1">The sequence shown here is derived from an EMBL/GenBank/DDBJ whole genome shotgun (WGS) entry which is preliminary data.</text>
</comment>
<evidence type="ECO:0008006" key="3">
    <source>
        <dbReference type="Google" id="ProtNLM"/>
    </source>
</evidence>
<dbReference type="AlphaFoldDB" id="J9EDX3"/>
<dbReference type="InterPro" id="IPR036034">
    <property type="entry name" value="PDZ_sf"/>
</dbReference>
<protein>
    <recommendedName>
        <fullName evidence="3">PDZ domain-containing protein</fullName>
    </recommendedName>
</protein>
<name>J9EDX3_WUCBA</name>
<dbReference type="SUPFAM" id="SSF50156">
    <property type="entry name" value="PDZ domain-like"/>
    <property type="match status" value="1"/>
</dbReference>
<dbReference type="EMBL" id="ADBV01010906">
    <property type="protein sequence ID" value="EJW75207.1"/>
    <property type="molecule type" value="Genomic_DNA"/>
</dbReference>
<feature type="non-terminal residue" evidence="1">
    <location>
        <position position="77"/>
    </location>
</feature>
<reference evidence="2" key="1">
    <citation type="submission" date="2012-08" db="EMBL/GenBank/DDBJ databases">
        <title>The Genome Sequence of Wuchereria bancrofti.</title>
        <authorList>
            <person name="Nutman T.B."/>
            <person name="Fink D.L."/>
            <person name="Russ C."/>
            <person name="Young S."/>
            <person name="Zeng Q."/>
            <person name="Koehrsen M."/>
            <person name="Alvarado L."/>
            <person name="Berlin A."/>
            <person name="Chapman S.B."/>
            <person name="Chen Z."/>
            <person name="Freedman E."/>
            <person name="Gellesch M."/>
            <person name="Goldberg J."/>
            <person name="Griggs A."/>
            <person name="Gujja S."/>
            <person name="Heilman E.R."/>
            <person name="Heiman D."/>
            <person name="Hepburn T."/>
            <person name="Howarth C."/>
            <person name="Jen D."/>
            <person name="Larson L."/>
            <person name="Lewis B."/>
            <person name="Mehta T."/>
            <person name="Park D."/>
            <person name="Pearson M."/>
            <person name="Roberts A."/>
            <person name="Saif S."/>
            <person name="Shea T."/>
            <person name="Shenoy N."/>
            <person name="Sisk P."/>
            <person name="Stolte C."/>
            <person name="Sykes S."/>
            <person name="Walk T."/>
            <person name="White J."/>
            <person name="Yandava C."/>
            <person name="Haas B."/>
            <person name="Henn M.R."/>
            <person name="Nusbaum C."/>
            <person name="Birren B."/>
        </authorList>
    </citation>
    <scope>NUCLEOTIDE SEQUENCE [LARGE SCALE GENOMIC DNA]</scope>
    <source>
        <strain evidence="2">NA</strain>
    </source>
</reference>
<accession>J9EDX3</accession>
<proteinExistence type="predicted"/>
<organism evidence="1 2">
    <name type="scientific">Wuchereria bancrofti</name>
    <dbReference type="NCBI Taxonomy" id="6293"/>
    <lineage>
        <taxon>Eukaryota</taxon>
        <taxon>Metazoa</taxon>
        <taxon>Ecdysozoa</taxon>
        <taxon>Nematoda</taxon>
        <taxon>Chromadorea</taxon>
        <taxon>Rhabditida</taxon>
        <taxon>Spirurina</taxon>
        <taxon>Spiruromorpha</taxon>
        <taxon>Filarioidea</taxon>
        <taxon>Onchocercidae</taxon>
        <taxon>Wuchereria</taxon>
    </lineage>
</organism>
<dbReference type="Proteomes" id="UP000004810">
    <property type="component" value="Unassembled WGS sequence"/>
</dbReference>
<dbReference type="Gene3D" id="2.30.42.10">
    <property type="match status" value="1"/>
</dbReference>